<proteinExistence type="predicted"/>
<sequence length="69" mass="8034">MFKSLMAQIFTFSEIPEELWSQATELAERLLLHQKESGPRMKALQDWMPWNYTAALARAEAQRTEPPPD</sequence>
<name>A0A935PXV3_9PROT</name>
<reference evidence="1 2" key="1">
    <citation type="submission" date="2020-10" db="EMBL/GenBank/DDBJ databases">
        <title>Connecting structure to function with the recovery of over 1000 high-quality activated sludge metagenome-assembled genomes encoding full-length rRNA genes using long-read sequencing.</title>
        <authorList>
            <person name="Singleton C.M."/>
            <person name="Petriglieri F."/>
            <person name="Kristensen J.M."/>
            <person name="Kirkegaard R.H."/>
            <person name="Michaelsen T.Y."/>
            <person name="Andersen M.H."/>
            <person name="Karst S.M."/>
            <person name="Dueholm M.S."/>
            <person name="Nielsen P.H."/>
            <person name="Albertsen M."/>
        </authorList>
    </citation>
    <scope>NUCLEOTIDE SEQUENCE [LARGE SCALE GENOMIC DNA]</scope>
    <source>
        <strain evidence="1">EsbW_18-Q3-R4-48_BATAC.285</strain>
    </source>
</reference>
<accession>A0A935PXV3</accession>
<organism evidence="1 2">
    <name type="scientific">Candidatus Accumulibacter proximus</name>
    <dbReference type="NCBI Taxonomy" id="2954385"/>
    <lineage>
        <taxon>Bacteria</taxon>
        <taxon>Pseudomonadati</taxon>
        <taxon>Pseudomonadota</taxon>
        <taxon>Betaproteobacteria</taxon>
        <taxon>Candidatus Accumulibacter</taxon>
    </lineage>
</organism>
<comment type="caution">
    <text evidence="1">The sequence shown here is derived from an EMBL/GenBank/DDBJ whole genome shotgun (WGS) entry which is preliminary data.</text>
</comment>
<evidence type="ECO:0000313" key="1">
    <source>
        <dbReference type="EMBL" id="MBK7675344.1"/>
    </source>
</evidence>
<dbReference type="AlphaFoldDB" id="A0A935PXV3"/>
<dbReference type="EMBL" id="JADJMH010000009">
    <property type="protein sequence ID" value="MBK7675344.1"/>
    <property type="molecule type" value="Genomic_DNA"/>
</dbReference>
<gene>
    <name evidence="1" type="ORF">IPJ27_11625</name>
</gene>
<protein>
    <submittedName>
        <fullName evidence="1">Uncharacterized protein</fullName>
    </submittedName>
</protein>
<dbReference type="Proteomes" id="UP000697998">
    <property type="component" value="Unassembled WGS sequence"/>
</dbReference>
<evidence type="ECO:0000313" key="2">
    <source>
        <dbReference type="Proteomes" id="UP000697998"/>
    </source>
</evidence>